<gene>
    <name evidence="2" type="ORF">K435DRAFT_810468</name>
</gene>
<evidence type="ECO:0000313" key="3">
    <source>
        <dbReference type="Proteomes" id="UP000297245"/>
    </source>
</evidence>
<keyword evidence="3" id="KW-1185">Reference proteome</keyword>
<feature type="region of interest" description="Disordered" evidence="1">
    <location>
        <begin position="1"/>
        <end position="23"/>
    </location>
</feature>
<proteinExistence type="predicted"/>
<dbReference type="Proteomes" id="UP000297245">
    <property type="component" value="Unassembled WGS sequence"/>
</dbReference>
<protein>
    <submittedName>
        <fullName evidence="2">Uncharacterized protein</fullName>
    </submittedName>
</protein>
<feature type="compositionally biased region" description="Polar residues" evidence="1">
    <location>
        <begin position="9"/>
        <end position="23"/>
    </location>
</feature>
<evidence type="ECO:0000313" key="2">
    <source>
        <dbReference type="EMBL" id="THU79730.1"/>
    </source>
</evidence>
<sequence length="172" mass="19354">METVRGTPPQETNNTTDLPNTCTIPVLDTQTMKPSEKSETAEHDTKEQMQLLEDRDEQLAAQGKQVNQVHSFFADKAELCGFYHSAEFRWNGYQHGNKSYSFEEGLSVCVCGGGGPPSKHPSEGGLYYSRGRLQPVLKRGCNNRGMYLDYAWWLLDALHTSELNLGPAMFCW</sequence>
<accession>A0A4S8KV85</accession>
<organism evidence="2 3">
    <name type="scientific">Dendrothele bispora (strain CBS 962.96)</name>
    <dbReference type="NCBI Taxonomy" id="1314807"/>
    <lineage>
        <taxon>Eukaryota</taxon>
        <taxon>Fungi</taxon>
        <taxon>Dikarya</taxon>
        <taxon>Basidiomycota</taxon>
        <taxon>Agaricomycotina</taxon>
        <taxon>Agaricomycetes</taxon>
        <taxon>Agaricomycetidae</taxon>
        <taxon>Agaricales</taxon>
        <taxon>Agaricales incertae sedis</taxon>
        <taxon>Dendrothele</taxon>
    </lineage>
</organism>
<evidence type="ECO:0000256" key="1">
    <source>
        <dbReference type="SAM" id="MobiDB-lite"/>
    </source>
</evidence>
<dbReference type="AlphaFoldDB" id="A0A4S8KV85"/>
<dbReference type="EMBL" id="ML179983">
    <property type="protein sequence ID" value="THU79730.1"/>
    <property type="molecule type" value="Genomic_DNA"/>
</dbReference>
<name>A0A4S8KV85_DENBC</name>
<reference evidence="2 3" key="1">
    <citation type="journal article" date="2019" name="Nat. Ecol. Evol.">
        <title>Megaphylogeny resolves global patterns of mushroom evolution.</title>
        <authorList>
            <person name="Varga T."/>
            <person name="Krizsan K."/>
            <person name="Foldi C."/>
            <person name="Dima B."/>
            <person name="Sanchez-Garcia M."/>
            <person name="Sanchez-Ramirez S."/>
            <person name="Szollosi G.J."/>
            <person name="Szarkandi J.G."/>
            <person name="Papp V."/>
            <person name="Albert L."/>
            <person name="Andreopoulos W."/>
            <person name="Angelini C."/>
            <person name="Antonin V."/>
            <person name="Barry K.W."/>
            <person name="Bougher N.L."/>
            <person name="Buchanan P."/>
            <person name="Buyck B."/>
            <person name="Bense V."/>
            <person name="Catcheside P."/>
            <person name="Chovatia M."/>
            <person name="Cooper J."/>
            <person name="Damon W."/>
            <person name="Desjardin D."/>
            <person name="Finy P."/>
            <person name="Geml J."/>
            <person name="Haridas S."/>
            <person name="Hughes K."/>
            <person name="Justo A."/>
            <person name="Karasinski D."/>
            <person name="Kautmanova I."/>
            <person name="Kiss B."/>
            <person name="Kocsube S."/>
            <person name="Kotiranta H."/>
            <person name="LaButti K.M."/>
            <person name="Lechner B.E."/>
            <person name="Liimatainen K."/>
            <person name="Lipzen A."/>
            <person name="Lukacs Z."/>
            <person name="Mihaltcheva S."/>
            <person name="Morgado L.N."/>
            <person name="Niskanen T."/>
            <person name="Noordeloos M.E."/>
            <person name="Ohm R.A."/>
            <person name="Ortiz-Santana B."/>
            <person name="Ovrebo C."/>
            <person name="Racz N."/>
            <person name="Riley R."/>
            <person name="Savchenko A."/>
            <person name="Shiryaev A."/>
            <person name="Soop K."/>
            <person name="Spirin V."/>
            <person name="Szebenyi C."/>
            <person name="Tomsovsky M."/>
            <person name="Tulloss R.E."/>
            <person name="Uehling J."/>
            <person name="Grigoriev I.V."/>
            <person name="Vagvolgyi C."/>
            <person name="Papp T."/>
            <person name="Martin F.M."/>
            <person name="Miettinen O."/>
            <person name="Hibbett D.S."/>
            <person name="Nagy L.G."/>
        </authorList>
    </citation>
    <scope>NUCLEOTIDE SEQUENCE [LARGE SCALE GENOMIC DNA]</scope>
    <source>
        <strain evidence="2 3">CBS 962.96</strain>
    </source>
</reference>